<evidence type="ECO:0008006" key="9">
    <source>
        <dbReference type="Google" id="ProtNLM"/>
    </source>
</evidence>
<dbReference type="GO" id="GO:0016020">
    <property type="term" value="C:membrane"/>
    <property type="evidence" value="ECO:0007669"/>
    <property type="project" value="UniProtKB-SubCell"/>
</dbReference>
<dbReference type="Ensembl" id="ENSCSAVT00000002628.1">
    <property type="protein sequence ID" value="ENSCSAVP00000002587.1"/>
    <property type="gene ID" value="ENSCSAVG00000001527.1"/>
</dbReference>
<comment type="subcellular location">
    <subcellularLocation>
        <location evidence="1">Membrane</location>
        <topology evidence="1">Multi-pass membrane protein</topology>
    </subcellularLocation>
</comment>
<proteinExistence type="inferred from homology"/>
<dbReference type="InterPro" id="IPR012446">
    <property type="entry name" value="CRAC_channel"/>
</dbReference>
<comment type="similarity">
    <text evidence="2">Belongs to the Orai family.</text>
</comment>
<evidence type="ECO:0000313" key="8">
    <source>
        <dbReference type="Proteomes" id="UP000007875"/>
    </source>
</evidence>
<protein>
    <recommendedName>
        <fullName evidence="9">Calcium release-activated calcium channel protein 1</fullName>
    </recommendedName>
</protein>
<feature type="transmembrane region" description="Helical" evidence="6">
    <location>
        <begin position="98"/>
        <end position="121"/>
    </location>
</feature>
<dbReference type="Gene3D" id="1.20.140.140">
    <property type="entry name" value="Calcium release-activated calcium channel protein Orai"/>
    <property type="match status" value="1"/>
</dbReference>
<feature type="transmembrane region" description="Helical" evidence="6">
    <location>
        <begin position="69"/>
        <end position="86"/>
    </location>
</feature>
<dbReference type="GeneTree" id="ENSGT00390000015354"/>
<keyword evidence="8" id="KW-1185">Reference proteome</keyword>
<evidence type="ECO:0000256" key="1">
    <source>
        <dbReference type="ARBA" id="ARBA00004141"/>
    </source>
</evidence>
<dbReference type="FunFam" id="1.20.140.140:FF:000005">
    <property type="entry name" value="calcium release-activated calcium channel protein 1"/>
    <property type="match status" value="1"/>
</dbReference>
<feature type="transmembrane region" description="Helical" evidence="6">
    <location>
        <begin position="210"/>
        <end position="232"/>
    </location>
</feature>
<evidence type="ECO:0000256" key="2">
    <source>
        <dbReference type="ARBA" id="ARBA00008062"/>
    </source>
</evidence>
<dbReference type="PANTHER" id="PTHR31501:SF7">
    <property type="entry name" value="CALCIUM RELEASE-ACTIVATED CALCIUM CHANNEL PROTEIN 1"/>
    <property type="match status" value="1"/>
</dbReference>
<reference evidence="7" key="3">
    <citation type="submission" date="2025-09" db="UniProtKB">
        <authorList>
            <consortium name="Ensembl"/>
        </authorList>
    </citation>
    <scope>IDENTIFICATION</scope>
</reference>
<reference evidence="8" key="1">
    <citation type="submission" date="2003-08" db="EMBL/GenBank/DDBJ databases">
        <authorList>
            <person name="Birren B."/>
            <person name="Nusbaum C."/>
            <person name="Abebe A."/>
            <person name="Abouelleil A."/>
            <person name="Adekoya E."/>
            <person name="Ait-zahra M."/>
            <person name="Allen N."/>
            <person name="Allen T."/>
            <person name="An P."/>
            <person name="Anderson M."/>
            <person name="Anderson S."/>
            <person name="Arachchi H."/>
            <person name="Armbruster J."/>
            <person name="Bachantsang P."/>
            <person name="Baldwin J."/>
            <person name="Barry A."/>
            <person name="Bayul T."/>
            <person name="Blitshsteyn B."/>
            <person name="Bloom T."/>
            <person name="Blye J."/>
            <person name="Boguslavskiy L."/>
            <person name="Borowsky M."/>
            <person name="Boukhgalter B."/>
            <person name="Brunache A."/>
            <person name="Butler J."/>
            <person name="Calixte N."/>
            <person name="Calvo S."/>
            <person name="Camarata J."/>
            <person name="Campo K."/>
            <person name="Chang J."/>
            <person name="Cheshatsang Y."/>
            <person name="Citroen M."/>
            <person name="Collymore A."/>
            <person name="Considine T."/>
            <person name="Cook A."/>
            <person name="Cooke P."/>
            <person name="Corum B."/>
            <person name="Cuomo C."/>
            <person name="David R."/>
            <person name="Dawoe T."/>
            <person name="Degray S."/>
            <person name="Dodge S."/>
            <person name="Dooley K."/>
            <person name="Dorje P."/>
            <person name="Dorjee K."/>
            <person name="Dorris L."/>
            <person name="Duffey N."/>
            <person name="Dupes A."/>
            <person name="Elkins T."/>
            <person name="Engels R."/>
            <person name="Erickson J."/>
            <person name="Farina A."/>
            <person name="Faro S."/>
            <person name="Ferreira P."/>
            <person name="Fischer H."/>
            <person name="Fitzgerald M."/>
            <person name="Foley K."/>
            <person name="Gage D."/>
            <person name="Galagan J."/>
            <person name="Gearin G."/>
            <person name="Gnerre S."/>
            <person name="Gnirke A."/>
            <person name="Goyette A."/>
            <person name="Graham J."/>
            <person name="Grandbois E."/>
            <person name="Gyaltsen K."/>
            <person name="Hafez N."/>
            <person name="Hagopian D."/>
            <person name="Hagos B."/>
            <person name="Hall J."/>
            <person name="Hatcher B."/>
            <person name="Heller A."/>
            <person name="Higgins H."/>
            <person name="Honan T."/>
            <person name="Horn A."/>
            <person name="Houde N."/>
            <person name="Hughes L."/>
            <person name="Hulme W."/>
            <person name="Husby E."/>
            <person name="Iliev I."/>
            <person name="Jaffe D."/>
            <person name="Jones C."/>
            <person name="Kamal M."/>
            <person name="Kamat A."/>
            <person name="Kamvysselis M."/>
            <person name="Karlsson E."/>
            <person name="Kells C."/>
            <person name="Kieu A."/>
            <person name="Kisner P."/>
            <person name="Kodira C."/>
            <person name="Kulbokas E."/>
            <person name="Labutti K."/>
            <person name="Lama D."/>
            <person name="Landers T."/>
            <person name="Leger J."/>
            <person name="Levine S."/>
            <person name="Lewis D."/>
            <person name="Lewis T."/>
            <person name="Lindblad-toh K."/>
            <person name="Liu X."/>
            <person name="Lokyitsang T."/>
            <person name="Lokyitsang Y."/>
            <person name="Lucien O."/>
            <person name="Lui A."/>
            <person name="Ma L.J."/>
            <person name="Mabbitt R."/>
            <person name="Macdonald J."/>
            <person name="Maclean C."/>
            <person name="Major J."/>
            <person name="Manning J."/>
            <person name="Marabella R."/>
            <person name="Maru K."/>
            <person name="Matthews C."/>
            <person name="Mauceli E."/>
            <person name="Mccarthy M."/>
            <person name="Mcdonough S."/>
            <person name="Mcghee T."/>
            <person name="Meldrim J."/>
            <person name="Meneus L."/>
            <person name="Mesirov J."/>
            <person name="Mihalev A."/>
            <person name="Mihova T."/>
            <person name="Mikkelsen T."/>
            <person name="Mlenga V."/>
            <person name="Moru K."/>
            <person name="Mozes J."/>
            <person name="Mulrain L."/>
            <person name="Munson G."/>
            <person name="Naylor J."/>
            <person name="Newes C."/>
            <person name="Nguyen C."/>
            <person name="Nguyen N."/>
            <person name="Nguyen T."/>
            <person name="Nicol R."/>
            <person name="Nielsen C."/>
            <person name="Nizzari M."/>
            <person name="Norbu C."/>
            <person name="Norbu N."/>
            <person name="O'donnell P."/>
            <person name="Okoawo O."/>
            <person name="O'leary S."/>
            <person name="Omotosho B."/>
            <person name="O'neill K."/>
            <person name="Osman S."/>
            <person name="Parker S."/>
            <person name="Perrin D."/>
            <person name="Phunkhang P."/>
            <person name="Piqani B."/>
            <person name="Purcell S."/>
            <person name="Rachupka T."/>
            <person name="Ramasamy U."/>
            <person name="Rameau R."/>
            <person name="Ray V."/>
            <person name="Raymond C."/>
            <person name="Retta R."/>
            <person name="Richardson S."/>
            <person name="Rise C."/>
            <person name="Rodriguez J."/>
            <person name="Rogers J."/>
            <person name="Rogov P."/>
            <person name="Rutman M."/>
            <person name="Schupbach R."/>
            <person name="Seaman C."/>
            <person name="Settipalli S."/>
            <person name="Sharpe T."/>
            <person name="Sheridan J."/>
            <person name="Sherpa N."/>
            <person name="Shi J."/>
            <person name="Smirnov S."/>
            <person name="Smith C."/>
            <person name="Sougnez C."/>
            <person name="Spencer B."/>
            <person name="Stalker J."/>
            <person name="Stange-thomann N."/>
            <person name="Stavropoulos S."/>
            <person name="Stetson K."/>
            <person name="Stone C."/>
            <person name="Stone S."/>
            <person name="Stubbs M."/>
            <person name="Talamas J."/>
            <person name="Tchuinga P."/>
            <person name="Tenzing P."/>
            <person name="Tesfaye S."/>
            <person name="Theodore J."/>
            <person name="Thoulutsang Y."/>
            <person name="Topham K."/>
            <person name="Towey S."/>
            <person name="Tsamla T."/>
            <person name="Tsomo N."/>
            <person name="Vallee D."/>
            <person name="Vassiliev H."/>
            <person name="Venkataraman V."/>
            <person name="Vinson J."/>
            <person name="Vo A."/>
            <person name="Wade C."/>
            <person name="Wang S."/>
            <person name="Wangchuk T."/>
            <person name="Wangdi T."/>
            <person name="Whittaker C."/>
            <person name="Wilkinson J."/>
            <person name="Wu Y."/>
            <person name="Wyman D."/>
            <person name="Yadav S."/>
            <person name="Yang S."/>
            <person name="Yang X."/>
            <person name="Yeager S."/>
            <person name="Yee E."/>
            <person name="Young G."/>
            <person name="Zainoun J."/>
            <person name="Zembeck L."/>
            <person name="Zimmer A."/>
            <person name="Zody M."/>
            <person name="Lander E."/>
        </authorList>
    </citation>
    <scope>NUCLEOTIDE SEQUENCE [LARGE SCALE GENOMIC DNA]</scope>
</reference>
<reference evidence="7" key="2">
    <citation type="submission" date="2025-08" db="UniProtKB">
        <authorList>
            <consortium name="Ensembl"/>
        </authorList>
    </citation>
    <scope>IDENTIFICATION</scope>
</reference>
<dbReference type="PANTHER" id="PTHR31501">
    <property type="entry name" value="CALCIUM RELEASE-ACTIVATED CALCIUM CHANNEL PROTEIN 1"/>
    <property type="match status" value="1"/>
</dbReference>
<dbReference type="InParanoid" id="H2YB89"/>
<evidence type="ECO:0000256" key="4">
    <source>
        <dbReference type="ARBA" id="ARBA00022989"/>
    </source>
</evidence>
<dbReference type="AlphaFoldDB" id="H2YB89"/>
<name>H2YB89_CIOSA</name>
<dbReference type="Proteomes" id="UP000007875">
    <property type="component" value="Unassembled WGS sequence"/>
</dbReference>
<dbReference type="GO" id="GO:0015279">
    <property type="term" value="F:store-operated calcium channel activity"/>
    <property type="evidence" value="ECO:0007669"/>
    <property type="project" value="TreeGrafter"/>
</dbReference>
<keyword evidence="5 6" id="KW-0472">Membrane</keyword>
<evidence type="ECO:0000256" key="5">
    <source>
        <dbReference type="ARBA" id="ARBA00023136"/>
    </source>
</evidence>
<evidence type="ECO:0000313" key="7">
    <source>
        <dbReference type="Ensembl" id="ENSCSAVP00000002587.1"/>
    </source>
</evidence>
<dbReference type="Pfam" id="PF07856">
    <property type="entry name" value="Orai-1"/>
    <property type="match status" value="1"/>
</dbReference>
<keyword evidence="3 6" id="KW-0812">Transmembrane</keyword>
<keyword evidence="4 6" id="KW-1133">Transmembrane helix</keyword>
<evidence type="ECO:0000256" key="3">
    <source>
        <dbReference type="ARBA" id="ARBA00022692"/>
    </source>
</evidence>
<dbReference type="InterPro" id="IPR038350">
    <property type="entry name" value="Orai_sf"/>
</dbReference>
<dbReference type="STRING" id="51511.ENSCSAVP00000002587"/>
<dbReference type="GO" id="GO:0002115">
    <property type="term" value="P:store-operated calcium entry"/>
    <property type="evidence" value="ECO:0007669"/>
    <property type="project" value="TreeGrafter"/>
</dbReference>
<dbReference type="HOGENOM" id="CLU_062509_1_1_1"/>
<sequence>MAVSHQSNRTQGSVVVLRQDINKDTDPPQFSFSSKGSSYSGWGKHRGLEMSNMTTQWRQLYLSRAKLKAVSRTSALIAGFAMVAMVEVQLDRTATYDPILLIMFSTVTTCLVAVHLFALMISTCMLPNIEAVSNIHNVKAIEQSPHKRMRTYIEVAWILSTGLGLVLFMIEISLLIWLKFITLRPVKPEVPSSGNSTTTTPSSMHSDAPAWVATAVLIPVVILFAGFAVHFYRTLAQHRYTIMEDAFNEIETMAQTGDDLSQLHPGYHAPIGRMYSGMSAQSQSAHYSADPLQTNLQHSGSNLSAHFSVDPV</sequence>
<organism evidence="7 8">
    <name type="scientific">Ciona savignyi</name>
    <name type="common">Pacific transparent sea squirt</name>
    <dbReference type="NCBI Taxonomy" id="51511"/>
    <lineage>
        <taxon>Eukaryota</taxon>
        <taxon>Metazoa</taxon>
        <taxon>Chordata</taxon>
        <taxon>Tunicata</taxon>
        <taxon>Ascidiacea</taxon>
        <taxon>Phlebobranchia</taxon>
        <taxon>Cionidae</taxon>
        <taxon>Ciona</taxon>
    </lineage>
</organism>
<dbReference type="OMA" id="HRYTIME"/>
<accession>H2YB89</accession>
<dbReference type="eggNOG" id="KOG4298">
    <property type="taxonomic scope" value="Eukaryota"/>
</dbReference>
<feature type="transmembrane region" description="Helical" evidence="6">
    <location>
        <begin position="155"/>
        <end position="178"/>
    </location>
</feature>
<evidence type="ECO:0000256" key="6">
    <source>
        <dbReference type="SAM" id="Phobius"/>
    </source>
</evidence>